<sequence>MDSIGKCMDPQLPLEISVPGVPRDRRRTNTNTNTNPRGREPASSYIMPTNHTQQSEAKQAELEAAHTPHSSRPAIPQGKQGHGQLTMATTATPQLLGGSVPQQWQTCLLVLLPVLLVSYYLLTSRSRNRSRSGKLGGAPRLPPGPAQLPILGNLHLLGPLPHKNLRELARRYGPVMQLRLGTVPTVVVSSAEAAREVLKVHDVDCCSRPASPGPKRLSYDLKNVGFAPYGEYWREMRKLFALELLSMRRVKAACYAREQEMDRLVADLDRAAASKASIVLNDHVFALTDGIIGTVAFGNIYASKQFAHKERFQHVLDDAMDMMASFSAEDFFPNAAGRLADRLSGFLARRERIFNELDVFFEKVIDQHMDPARPVPDNGGDLVDVLINLCKEHDGTLRFTRDHVKAIVLDTFIGAIDTSSVTILWAMSELMRKPQVLRKAQAEVRAAVGDDKPRVNSEDAAKIPYLKMVVKETLRLHPPATLLVPRETMRDTTICGYDVPANTRVFVNAWAIGRDPASWPAPDEFNPDRFVGSDVDYYGSHFELIPFGAGRRICPGLTMGETNVTFTLANLLYCYDWALPGAMKPEDVSMEETGALTFHRKTPLVVVPTKYKNRRAA</sequence>
<dbReference type="ExpressionAtlas" id="C5WSW4">
    <property type="expression patterns" value="baseline and differential"/>
</dbReference>
<dbReference type="OMA" id="PASSYIM"/>
<keyword evidence="7 12" id="KW-0560">Oxidoreductase</keyword>
<evidence type="ECO:0000256" key="13">
    <source>
        <dbReference type="SAM" id="MobiDB-lite"/>
    </source>
</evidence>
<keyword evidence="10" id="KW-0472">Membrane</keyword>
<evidence type="ECO:0000256" key="2">
    <source>
        <dbReference type="ARBA" id="ARBA00010617"/>
    </source>
</evidence>
<dbReference type="PANTHER" id="PTHR47956">
    <property type="entry name" value="CYTOCHROME P450 71B11-RELATED"/>
    <property type="match status" value="1"/>
</dbReference>
<name>C5WSW4_SORBI</name>
<dbReference type="PROSITE" id="PS00086">
    <property type="entry name" value="CYTOCHROME_P450"/>
    <property type="match status" value="1"/>
</dbReference>
<dbReference type="EMBL" id="CM000760">
    <property type="protein sequence ID" value="EER93095.1"/>
    <property type="molecule type" value="Genomic_DNA"/>
</dbReference>
<evidence type="ECO:0000256" key="6">
    <source>
        <dbReference type="ARBA" id="ARBA00022989"/>
    </source>
</evidence>
<accession>C5WSW4</accession>
<evidence type="ECO:0000256" key="11">
    <source>
        <dbReference type="PIRSR" id="PIRSR602401-1"/>
    </source>
</evidence>
<feature type="compositionally biased region" description="Polar residues" evidence="13">
    <location>
        <begin position="46"/>
        <end position="57"/>
    </location>
</feature>
<evidence type="ECO:0000256" key="7">
    <source>
        <dbReference type="ARBA" id="ARBA00023002"/>
    </source>
</evidence>
<dbReference type="InterPro" id="IPR036396">
    <property type="entry name" value="Cyt_P450_sf"/>
</dbReference>
<keyword evidence="3 11" id="KW-0349">Heme</keyword>
<dbReference type="KEGG" id="sbi:8060873"/>
<keyword evidence="8 11" id="KW-0408">Iron</keyword>
<feature type="binding site" description="axial binding residue" evidence="11">
    <location>
        <position position="554"/>
    </location>
    <ligand>
        <name>heme</name>
        <dbReference type="ChEBI" id="CHEBI:30413"/>
    </ligand>
    <ligandPart>
        <name>Fe</name>
        <dbReference type="ChEBI" id="CHEBI:18248"/>
    </ligandPart>
</feature>
<keyword evidence="5 11" id="KW-0479">Metal-binding</keyword>
<dbReference type="Gene3D" id="1.10.630.10">
    <property type="entry name" value="Cytochrome P450"/>
    <property type="match status" value="1"/>
</dbReference>
<dbReference type="InterPro" id="IPR017972">
    <property type="entry name" value="Cyt_P450_CS"/>
</dbReference>
<reference evidence="14 15" key="1">
    <citation type="journal article" date="2009" name="Nature">
        <title>The Sorghum bicolor genome and the diversification of grasses.</title>
        <authorList>
            <person name="Paterson A.H."/>
            <person name="Bowers J.E."/>
            <person name="Bruggmann R."/>
            <person name="Dubchak I."/>
            <person name="Grimwood J."/>
            <person name="Gundlach H."/>
            <person name="Haberer G."/>
            <person name="Hellsten U."/>
            <person name="Mitros T."/>
            <person name="Poliakov A."/>
            <person name="Schmutz J."/>
            <person name="Spannagl M."/>
            <person name="Tang H."/>
            <person name="Wang X."/>
            <person name="Wicker T."/>
            <person name="Bharti A.K."/>
            <person name="Chapman J."/>
            <person name="Feltus F.A."/>
            <person name="Gowik U."/>
            <person name="Grigoriev I.V."/>
            <person name="Lyons E."/>
            <person name="Maher C.A."/>
            <person name="Martis M."/>
            <person name="Narechania A."/>
            <person name="Otillar R.P."/>
            <person name="Penning B.W."/>
            <person name="Salamov A.A."/>
            <person name="Wang Y."/>
            <person name="Zhang L."/>
            <person name="Carpita N.C."/>
            <person name="Freeling M."/>
            <person name="Gingle A.R."/>
            <person name="Hash C.T."/>
            <person name="Keller B."/>
            <person name="Klein P."/>
            <person name="Kresovich S."/>
            <person name="McCann M.C."/>
            <person name="Ming R."/>
            <person name="Peterson D.G."/>
            <person name="Mehboob-ur-Rahman"/>
            <person name="Ware D."/>
            <person name="Westhoff P."/>
            <person name="Mayer K.F."/>
            <person name="Messing J."/>
            <person name="Rokhsar D.S."/>
        </authorList>
    </citation>
    <scope>NUCLEOTIDE SEQUENCE [LARGE SCALE GENOMIC DNA]</scope>
    <source>
        <strain evidence="15">cv. BTx623</strain>
    </source>
</reference>
<keyword evidence="6" id="KW-1133">Transmembrane helix</keyword>
<evidence type="ECO:0008006" key="16">
    <source>
        <dbReference type="Google" id="ProtNLM"/>
    </source>
</evidence>
<dbReference type="FunCoup" id="C5WSW4">
    <property type="interactions" value="100"/>
</dbReference>
<keyword evidence="4" id="KW-0812">Transmembrane</keyword>
<dbReference type="InterPro" id="IPR002401">
    <property type="entry name" value="Cyt_P450_E_grp-I"/>
</dbReference>
<evidence type="ECO:0000256" key="12">
    <source>
        <dbReference type="RuleBase" id="RU000461"/>
    </source>
</evidence>
<evidence type="ECO:0000256" key="8">
    <source>
        <dbReference type="ARBA" id="ARBA00023004"/>
    </source>
</evidence>
<proteinExistence type="inferred from homology"/>
<gene>
    <name evidence="14" type="ORF">SORBI_3001G012200</name>
</gene>
<dbReference type="SMR" id="C5WSW4"/>
<dbReference type="GO" id="GO:0016020">
    <property type="term" value="C:membrane"/>
    <property type="evidence" value="ECO:0007669"/>
    <property type="project" value="UniProtKB-SubCell"/>
</dbReference>
<dbReference type="OrthoDB" id="2789670at2759"/>
<dbReference type="PRINTS" id="PR00463">
    <property type="entry name" value="EP450I"/>
</dbReference>
<dbReference type="InterPro" id="IPR001128">
    <property type="entry name" value="Cyt_P450"/>
</dbReference>
<reference evidence="15" key="2">
    <citation type="journal article" date="2018" name="Plant J.">
        <title>The Sorghum bicolor reference genome: improved assembly, gene annotations, a transcriptome atlas, and signatures of genome organization.</title>
        <authorList>
            <person name="McCormick R.F."/>
            <person name="Truong S.K."/>
            <person name="Sreedasyam A."/>
            <person name="Jenkins J."/>
            <person name="Shu S."/>
            <person name="Sims D."/>
            <person name="Kennedy M."/>
            <person name="Amirebrahimi M."/>
            <person name="Weers B.D."/>
            <person name="McKinley B."/>
            <person name="Mattison A."/>
            <person name="Morishige D.T."/>
            <person name="Grimwood J."/>
            <person name="Schmutz J."/>
            <person name="Mullet J.E."/>
        </authorList>
    </citation>
    <scope>NUCLEOTIDE SEQUENCE [LARGE SCALE GENOMIC DNA]</scope>
    <source>
        <strain evidence="15">cv. BTx623</strain>
    </source>
</reference>
<dbReference type="FunFam" id="1.10.630.10:FF:000043">
    <property type="entry name" value="Cytochrome P450 99A2"/>
    <property type="match status" value="1"/>
</dbReference>
<comment type="similarity">
    <text evidence="2 12">Belongs to the cytochrome P450 family.</text>
</comment>
<evidence type="ECO:0000256" key="9">
    <source>
        <dbReference type="ARBA" id="ARBA00023033"/>
    </source>
</evidence>
<keyword evidence="9 12" id="KW-0503">Monooxygenase</keyword>
<dbReference type="HOGENOM" id="CLU_001570_4_1_1"/>
<dbReference type="InParanoid" id="C5WSW4"/>
<dbReference type="GO" id="GO:0005506">
    <property type="term" value="F:iron ion binding"/>
    <property type="evidence" value="ECO:0007669"/>
    <property type="project" value="InterPro"/>
</dbReference>
<evidence type="ECO:0000256" key="5">
    <source>
        <dbReference type="ARBA" id="ARBA00022723"/>
    </source>
</evidence>
<dbReference type="PRINTS" id="PR00385">
    <property type="entry name" value="P450"/>
</dbReference>
<evidence type="ECO:0000313" key="15">
    <source>
        <dbReference type="Proteomes" id="UP000000768"/>
    </source>
</evidence>
<feature type="region of interest" description="Disordered" evidence="13">
    <location>
        <begin position="1"/>
        <end position="84"/>
    </location>
</feature>
<dbReference type="Gramene" id="EER93095">
    <property type="protein sequence ID" value="EER93095"/>
    <property type="gene ID" value="SORBI_3001G012200"/>
</dbReference>
<evidence type="ECO:0000256" key="3">
    <source>
        <dbReference type="ARBA" id="ARBA00022617"/>
    </source>
</evidence>
<protein>
    <recommendedName>
        <fullName evidence="16">4-hydroxyphenylacetaldehyde oxime monooxygenase</fullName>
    </recommendedName>
</protein>
<evidence type="ECO:0000256" key="4">
    <source>
        <dbReference type="ARBA" id="ARBA00022692"/>
    </source>
</evidence>
<dbReference type="GO" id="GO:0016705">
    <property type="term" value="F:oxidoreductase activity, acting on paired donors, with incorporation or reduction of molecular oxygen"/>
    <property type="evidence" value="ECO:0007669"/>
    <property type="project" value="InterPro"/>
</dbReference>
<dbReference type="SUPFAM" id="SSF48264">
    <property type="entry name" value="Cytochrome P450"/>
    <property type="match status" value="1"/>
</dbReference>
<dbReference type="GO" id="GO:0016491">
    <property type="term" value="F:oxidoreductase activity"/>
    <property type="evidence" value="ECO:0000318"/>
    <property type="project" value="GO_Central"/>
</dbReference>
<dbReference type="InterPro" id="IPR050193">
    <property type="entry name" value="Cytochrome_P450_71"/>
</dbReference>
<dbReference type="STRING" id="4558.C5WSW4"/>
<dbReference type="CDD" id="cd11072">
    <property type="entry name" value="CYP71-like"/>
    <property type="match status" value="1"/>
</dbReference>
<dbReference type="GO" id="GO:0004497">
    <property type="term" value="F:monooxygenase activity"/>
    <property type="evidence" value="ECO:0007669"/>
    <property type="project" value="UniProtKB-KW"/>
</dbReference>
<dbReference type="Pfam" id="PF00067">
    <property type="entry name" value="p450"/>
    <property type="match status" value="1"/>
</dbReference>
<dbReference type="AlphaFoldDB" id="C5WSW4"/>
<evidence type="ECO:0000256" key="1">
    <source>
        <dbReference type="ARBA" id="ARBA00004167"/>
    </source>
</evidence>
<dbReference type="GO" id="GO:0020037">
    <property type="term" value="F:heme binding"/>
    <property type="evidence" value="ECO:0007669"/>
    <property type="project" value="InterPro"/>
</dbReference>
<comment type="subcellular location">
    <subcellularLocation>
        <location evidence="1">Membrane</location>
        <topology evidence="1">Single-pass membrane protein</topology>
    </subcellularLocation>
</comment>
<organism evidence="14 15">
    <name type="scientific">Sorghum bicolor</name>
    <name type="common">Sorghum</name>
    <name type="synonym">Sorghum vulgare</name>
    <dbReference type="NCBI Taxonomy" id="4558"/>
    <lineage>
        <taxon>Eukaryota</taxon>
        <taxon>Viridiplantae</taxon>
        <taxon>Streptophyta</taxon>
        <taxon>Embryophyta</taxon>
        <taxon>Tracheophyta</taxon>
        <taxon>Spermatophyta</taxon>
        <taxon>Magnoliopsida</taxon>
        <taxon>Liliopsida</taxon>
        <taxon>Poales</taxon>
        <taxon>Poaceae</taxon>
        <taxon>PACMAD clade</taxon>
        <taxon>Panicoideae</taxon>
        <taxon>Andropogonodae</taxon>
        <taxon>Andropogoneae</taxon>
        <taxon>Sorghinae</taxon>
        <taxon>Sorghum</taxon>
    </lineage>
</organism>
<comment type="cofactor">
    <cofactor evidence="11">
        <name>heme</name>
        <dbReference type="ChEBI" id="CHEBI:30413"/>
    </cofactor>
</comment>
<evidence type="ECO:0000256" key="10">
    <source>
        <dbReference type="ARBA" id="ARBA00023136"/>
    </source>
</evidence>
<dbReference type="PANTHER" id="PTHR47956:SF28">
    <property type="entry name" value="EUPATOLIDE SYNTHASE"/>
    <property type="match status" value="1"/>
</dbReference>
<dbReference type="Proteomes" id="UP000000768">
    <property type="component" value="Chromosome 1"/>
</dbReference>
<keyword evidence="15" id="KW-1185">Reference proteome</keyword>
<evidence type="ECO:0000313" key="14">
    <source>
        <dbReference type="EMBL" id="EER93095.1"/>
    </source>
</evidence>